<dbReference type="HOGENOM" id="CLU_2892559_0_0_1"/>
<organism evidence="1 2">
    <name type="scientific">Strigamia maritima</name>
    <name type="common">European centipede</name>
    <name type="synonym">Geophilus maritimus</name>
    <dbReference type="NCBI Taxonomy" id="126957"/>
    <lineage>
        <taxon>Eukaryota</taxon>
        <taxon>Metazoa</taxon>
        <taxon>Ecdysozoa</taxon>
        <taxon>Arthropoda</taxon>
        <taxon>Myriapoda</taxon>
        <taxon>Chilopoda</taxon>
        <taxon>Pleurostigmophora</taxon>
        <taxon>Geophilomorpha</taxon>
        <taxon>Linotaeniidae</taxon>
        <taxon>Strigamia</taxon>
    </lineage>
</organism>
<reference evidence="1" key="2">
    <citation type="submission" date="2015-02" db="UniProtKB">
        <authorList>
            <consortium name="EnsemblMetazoa"/>
        </authorList>
    </citation>
    <scope>IDENTIFICATION</scope>
</reference>
<name>T1JKZ5_STRMM</name>
<dbReference type="EnsemblMetazoa" id="SMAR014525-RA">
    <property type="protein sequence ID" value="SMAR014525-PA"/>
    <property type="gene ID" value="SMAR014525"/>
</dbReference>
<proteinExistence type="predicted"/>
<sequence>PERGRLETERSINQGSIYNDISLLLTSLSPLLSAACVAEASALSLVLVQLVPSTQFVCTSHPK</sequence>
<evidence type="ECO:0000313" key="1">
    <source>
        <dbReference type="EnsemblMetazoa" id="SMAR014525-PA"/>
    </source>
</evidence>
<dbReference type="AlphaFoldDB" id="T1JKZ5"/>
<dbReference type="EMBL" id="JH431265">
    <property type="status" value="NOT_ANNOTATED_CDS"/>
    <property type="molecule type" value="Genomic_DNA"/>
</dbReference>
<accession>T1JKZ5</accession>
<reference evidence="2" key="1">
    <citation type="submission" date="2011-05" db="EMBL/GenBank/DDBJ databases">
        <authorList>
            <person name="Richards S.R."/>
            <person name="Qu J."/>
            <person name="Jiang H."/>
            <person name="Jhangiani S.N."/>
            <person name="Agravi P."/>
            <person name="Goodspeed R."/>
            <person name="Gross S."/>
            <person name="Mandapat C."/>
            <person name="Jackson L."/>
            <person name="Mathew T."/>
            <person name="Pu L."/>
            <person name="Thornton R."/>
            <person name="Saada N."/>
            <person name="Wilczek-Boney K.B."/>
            <person name="Lee S."/>
            <person name="Kovar C."/>
            <person name="Wu Y."/>
            <person name="Scherer S.E."/>
            <person name="Worley K.C."/>
            <person name="Muzny D.M."/>
            <person name="Gibbs R."/>
        </authorList>
    </citation>
    <scope>NUCLEOTIDE SEQUENCE</scope>
    <source>
        <strain evidence="2">Brora</strain>
    </source>
</reference>
<keyword evidence="2" id="KW-1185">Reference proteome</keyword>
<evidence type="ECO:0000313" key="2">
    <source>
        <dbReference type="Proteomes" id="UP000014500"/>
    </source>
</evidence>
<dbReference type="Proteomes" id="UP000014500">
    <property type="component" value="Unassembled WGS sequence"/>
</dbReference>
<protein>
    <submittedName>
        <fullName evidence="1">Uncharacterized protein</fullName>
    </submittedName>
</protein>